<sequence>MSVVVITPPAALLTPAEAATHLRIDTGEESEYLVGLIAAAQGTIDGPPGWLGISIGLQTLELRAPSFEGFTNGGIILPFGPIVDIVSVSYVAVSGVLTVLDPAAYRLDVDGGLERADGAMWPPLQLRHNAVRVRYRAGYAPTTDNPPKSTVPAAILHAMKVMVGLLYENRAGAADLQTNATVSSLLSPFRVWGR</sequence>
<dbReference type="RefSeq" id="WP_147048646.1">
    <property type="nucleotide sequence ID" value="NZ_BJZV01000034.1"/>
</dbReference>
<comment type="caution">
    <text evidence="1">The sequence shown here is derived from an EMBL/GenBank/DDBJ whole genome shotgun (WGS) entry which is preliminary data.</text>
</comment>
<keyword evidence="2" id="KW-1185">Reference proteome</keyword>
<dbReference type="AlphaFoldDB" id="A0A512JQN6"/>
<dbReference type="Gene3D" id="1.10.3230.30">
    <property type="entry name" value="Phage gp6-like head-tail connector protein"/>
    <property type="match status" value="1"/>
</dbReference>
<gene>
    <name evidence="1" type="ORF">MGN01_41040</name>
</gene>
<evidence type="ECO:0008006" key="3">
    <source>
        <dbReference type="Google" id="ProtNLM"/>
    </source>
</evidence>
<proteinExistence type="predicted"/>
<organism evidence="1 2">
    <name type="scientific">Methylobacterium gnaphalii</name>
    <dbReference type="NCBI Taxonomy" id="1010610"/>
    <lineage>
        <taxon>Bacteria</taxon>
        <taxon>Pseudomonadati</taxon>
        <taxon>Pseudomonadota</taxon>
        <taxon>Alphaproteobacteria</taxon>
        <taxon>Hyphomicrobiales</taxon>
        <taxon>Methylobacteriaceae</taxon>
        <taxon>Methylobacterium</taxon>
    </lineage>
</organism>
<protein>
    <recommendedName>
        <fullName evidence="3">Phage gp6-like head-tail connector protein</fullName>
    </recommendedName>
</protein>
<dbReference type="OrthoDB" id="8452228at2"/>
<dbReference type="Proteomes" id="UP000321750">
    <property type="component" value="Unassembled WGS sequence"/>
</dbReference>
<dbReference type="InterPro" id="IPR011738">
    <property type="entry name" value="Phage_CHP"/>
</dbReference>
<accession>A0A512JQN6</accession>
<name>A0A512JQN6_9HYPH</name>
<dbReference type="EMBL" id="BJZV01000034">
    <property type="protein sequence ID" value="GEP12259.1"/>
    <property type="molecule type" value="Genomic_DNA"/>
</dbReference>
<reference evidence="1 2" key="1">
    <citation type="submission" date="2019-07" db="EMBL/GenBank/DDBJ databases">
        <title>Whole genome shotgun sequence of Methylobacterium gnaphalii NBRC 107716.</title>
        <authorList>
            <person name="Hosoyama A."/>
            <person name="Uohara A."/>
            <person name="Ohji S."/>
            <person name="Ichikawa N."/>
        </authorList>
    </citation>
    <scope>NUCLEOTIDE SEQUENCE [LARGE SCALE GENOMIC DNA]</scope>
    <source>
        <strain evidence="1 2">NBRC 107716</strain>
    </source>
</reference>
<evidence type="ECO:0000313" key="2">
    <source>
        <dbReference type="Proteomes" id="UP000321750"/>
    </source>
</evidence>
<dbReference type="CDD" id="cd08054">
    <property type="entry name" value="gp6"/>
    <property type="match status" value="1"/>
</dbReference>
<evidence type="ECO:0000313" key="1">
    <source>
        <dbReference type="EMBL" id="GEP12259.1"/>
    </source>
</evidence>
<dbReference type="NCBIfam" id="TIGR02215">
    <property type="entry name" value="phage_chp_gp8"/>
    <property type="match status" value="1"/>
</dbReference>